<evidence type="ECO:0000313" key="2">
    <source>
        <dbReference type="EMBL" id="KZT03163.1"/>
    </source>
</evidence>
<accession>A0A165CP62</accession>
<evidence type="ECO:0000256" key="1">
    <source>
        <dbReference type="SAM" id="MobiDB-lite"/>
    </source>
</evidence>
<name>A0A165CP62_9APHY</name>
<dbReference type="InterPro" id="IPR015928">
    <property type="entry name" value="Aconitase/3IPM_dehydase_swvl"/>
</dbReference>
<dbReference type="PANTHER" id="PTHR43160:SF3">
    <property type="entry name" value="ACONITATE HYDRATASE, MITOCHONDRIAL"/>
    <property type="match status" value="1"/>
</dbReference>
<dbReference type="Gene3D" id="3.20.19.10">
    <property type="entry name" value="Aconitase, domain 4"/>
    <property type="match status" value="1"/>
</dbReference>
<protein>
    <submittedName>
        <fullName evidence="2">Uncharacterized protein</fullName>
    </submittedName>
</protein>
<feature type="region of interest" description="Disordered" evidence="1">
    <location>
        <begin position="14"/>
        <end position="61"/>
    </location>
</feature>
<dbReference type="InParanoid" id="A0A165CP62"/>
<dbReference type="RefSeq" id="XP_040760903.1">
    <property type="nucleotide sequence ID" value="XM_040913052.1"/>
</dbReference>
<dbReference type="GeneID" id="63830080"/>
<dbReference type="AlphaFoldDB" id="A0A165CP62"/>
<dbReference type="GO" id="GO:0051539">
    <property type="term" value="F:4 iron, 4 sulfur cluster binding"/>
    <property type="evidence" value="ECO:0007669"/>
    <property type="project" value="TreeGrafter"/>
</dbReference>
<dbReference type="GO" id="GO:0005739">
    <property type="term" value="C:mitochondrion"/>
    <property type="evidence" value="ECO:0007669"/>
    <property type="project" value="TreeGrafter"/>
</dbReference>
<dbReference type="GO" id="GO:0006099">
    <property type="term" value="P:tricarboxylic acid cycle"/>
    <property type="evidence" value="ECO:0007669"/>
    <property type="project" value="TreeGrafter"/>
</dbReference>
<organism evidence="2 3">
    <name type="scientific">Laetiporus sulphureus 93-53</name>
    <dbReference type="NCBI Taxonomy" id="1314785"/>
    <lineage>
        <taxon>Eukaryota</taxon>
        <taxon>Fungi</taxon>
        <taxon>Dikarya</taxon>
        <taxon>Basidiomycota</taxon>
        <taxon>Agaricomycotina</taxon>
        <taxon>Agaricomycetes</taxon>
        <taxon>Polyporales</taxon>
        <taxon>Laetiporus</taxon>
    </lineage>
</organism>
<dbReference type="PANTHER" id="PTHR43160">
    <property type="entry name" value="ACONITATE HYDRATASE B"/>
    <property type="match status" value="1"/>
</dbReference>
<reference evidence="2 3" key="1">
    <citation type="journal article" date="2016" name="Mol. Biol. Evol.">
        <title>Comparative Genomics of Early-Diverging Mushroom-Forming Fungi Provides Insights into the Origins of Lignocellulose Decay Capabilities.</title>
        <authorList>
            <person name="Nagy L.G."/>
            <person name="Riley R."/>
            <person name="Tritt A."/>
            <person name="Adam C."/>
            <person name="Daum C."/>
            <person name="Floudas D."/>
            <person name="Sun H."/>
            <person name="Yadav J.S."/>
            <person name="Pangilinan J."/>
            <person name="Larsson K.H."/>
            <person name="Matsuura K."/>
            <person name="Barry K."/>
            <person name="Labutti K."/>
            <person name="Kuo R."/>
            <person name="Ohm R.A."/>
            <person name="Bhattacharya S.S."/>
            <person name="Shirouzu T."/>
            <person name="Yoshinaga Y."/>
            <person name="Martin F.M."/>
            <person name="Grigoriev I.V."/>
            <person name="Hibbett D.S."/>
        </authorList>
    </citation>
    <scope>NUCLEOTIDE SEQUENCE [LARGE SCALE GENOMIC DNA]</scope>
    <source>
        <strain evidence="2 3">93-53</strain>
    </source>
</reference>
<dbReference type="GO" id="GO:0003994">
    <property type="term" value="F:aconitate hydratase activity"/>
    <property type="evidence" value="ECO:0007669"/>
    <property type="project" value="TreeGrafter"/>
</dbReference>
<proteinExistence type="predicted"/>
<dbReference type="OrthoDB" id="2224430at2759"/>
<dbReference type="GO" id="GO:0005829">
    <property type="term" value="C:cytosol"/>
    <property type="evidence" value="ECO:0007669"/>
    <property type="project" value="TreeGrafter"/>
</dbReference>
<evidence type="ECO:0000313" key="3">
    <source>
        <dbReference type="Proteomes" id="UP000076871"/>
    </source>
</evidence>
<dbReference type="Proteomes" id="UP000076871">
    <property type="component" value="Unassembled WGS sequence"/>
</dbReference>
<sequence>MAFAGDLHFNPLTDTLIDSDGKPLKFSSPTGKELPRKGYDPGLDIFQPPPKDRASEQVAVDPKSDRLQILKPFAPWDGKTENCLISAINAENGEADKVKNQGSSSAITTTVKAPRVSTLRSSRVSSAVSLSSLARIHEKNLKKQSMLALAFANLADYDKVQLDGRLSIHGLQDFQPGKNLTLALKHKDGSKDEIPLAHSFNEGQN</sequence>
<dbReference type="STRING" id="1314785.A0A165CP62"/>
<gene>
    <name evidence="2" type="ORF">LAESUDRAFT_762153</name>
</gene>
<dbReference type="EMBL" id="KV427646">
    <property type="protein sequence ID" value="KZT03163.1"/>
    <property type="molecule type" value="Genomic_DNA"/>
</dbReference>
<keyword evidence="3" id="KW-1185">Reference proteome</keyword>
<dbReference type="SUPFAM" id="SSF52016">
    <property type="entry name" value="LeuD/IlvD-like"/>
    <property type="match status" value="1"/>
</dbReference>
<dbReference type="InterPro" id="IPR050926">
    <property type="entry name" value="Aconitase/IPM_isomerase"/>
</dbReference>